<evidence type="ECO:0008006" key="3">
    <source>
        <dbReference type="Google" id="ProtNLM"/>
    </source>
</evidence>
<name>A0ABR1DGX7_NECAM</name>
<dbReference type="Proteomes" id="UP001303046">
    <property type="component" value="Unassembled WGS sequence"/>
</dbReference>
<sequence>MKFKCRLCTRCVEPFLICDCETWASRSKDLKVQQIAQLRMMKRMPGVTLLMHRTNMWLENTAKLSDIRARAIEGKWTWARKMCVAKHNRWMKANDARGFGSDNLADQKQDGDTGSYWSLDEHGCEPPQLM</sequence>
<keyword evidence="2" id="KW-1185">Reference proteome</keyword>
<reference evidence="1 2" key="1">
    <citation type="submission" date="2023-08" db="EMBL/GenBank/DDBJ databases">
        <title>A Necator americanus chromosomal reference genome.</title>
        <authorList>
            <person name="Ilik V."/>
            <person name="Petrzelkova K.J."/>
            <person name="Pardy F."/>
            <person name="Fuh T."/>
            <person name="Niatou-Singa F.S."/>
            <person name="Gouil Q."/>
            <person name="Baker L."/>
            <person name="Ritchie M.E."/>
            <person name="Jex A.R."/>
            <person name="Gazzola D."/>
            <person name="Li H."/>
            <person name="Toshio Fujiwara R."/>
            <person name="Zhan B."/>
            <person name="Aroian R.V."/>
            <person name="Pafco B."/>
            <person name="Schwarz E.M."/>
        </authorList>
    </citation>
    <scope>NUCLEOTIDE SEQUENCE [LARGE SCALE GENOMIC DNA]</scope>
    <source>
        <strain evidence="1 2">Aroian</strain>
        <tissue evidence="1">Whole animal</tissue>
    </source>
</reference>
<gene>
    <name evidence="1" type="primary">Necator_chrIV.g15048</name>
    <name evidence="1" type="ORF">RB195_001753</name>
</gene>
<proteinExistence type="predicted"/>
<accession>A0ABR1DGX7</accession>
<evidence type="ECO:0000313" key="2">
    <source>
        <dbReference type="Proteomes" id="UP001303046"/>
    </source>
</evidence>
<dbReference type="EMBL" id="JAVFWL010000004">
    <property type="protein sequence ID" value="KAK6749333.1"/>
    <property type="molecule type" value="Genomic_DNA"/>
</dbReference>
<evidence type="ECO:0000313" key="1">
    <source>
        <dbReference type="EMBL" id="KAK6749333.1"/>
    </source>
</evidence>
<organism evidence="1 2">
    <name type="scientific">Necator americanus</name>
    <name type="common">Human hookworm</name>
    <dbReference type="NCBI Taxonomy" id="51031"/>
    <lineage>
        <taxon>Eukaryota</taxon>
        <taxon>Metazoa</taxon>
        <taxon>Ecdysozoa</taxon>
        <taxon>Nematoda</taxon>
        <taxon>Chromadorea</taxon>
        <taxon>Rhabditida</taxon>
        <taxon>Rhabditina</taxon>
        <taxon>Rhabditomorpha</taxon>
        <taxon>Strongyloidea</taxon>
        <taxon>Ancylostomatidae</taxon>
        <taxon>Bunostominae</taxon>
        <taxon>Necator</taxon>
    </lineage>
</organism>
<protein>
    <recommendedName>
        <fullName evidence="3">SCP domain-containing protein</fullName>
    </recommendedName>
</protein>
<comment type="caution">
    <text evidence="1">The sequence shown here is derived from an EMBL/GenBank/DDBJ whole genome shotgun (WGS) entry which is preliminary data.</text>
</comment>